<keyword evidence="3" id="KW-0245">EGF-like domain</keyword>
<keyword evidence="1" id="KW-0677">Repeat</keyword>
<keyword evidence="2 3" id="KW-1015">Disulfide bond</keyword>
<protein>
    <recommendedName>
        <fullName evidence="7">EGF-like domain-containing protein</fullName>
    </recommendedName>
</protein>
<feature type="transmembrane region" description="Helical" evidence="6">
    <location>
        <begin position="1623"/>
        <end position="1646"/>
    </location>
</feature>
<feature type="repeat" description="RCC1" evidence="4">
    <location>
        <begin position="70"/>
        <end position="119"/>
    </location>
</feature>
<dbReference type="Gene3D" id="2.130.10.30">
    <property type="entry name" value="Regulator of chromosome condensation 1/beta-lactamase-inhibitor protein II"/>
    <property type="match status" value="2"/>
</dbReference>
<dbReference type="PROSITE" id="PS00022">
    <property type="entry name" value="EGF_1"/>
    <property type="match status" value="2"/>
</dbReference>
<proteinExistence type="predicted"/>
<evidence type="ECO:0000313" key="8">
    <source>
        <dbReference type="EMBL" id="OUS44950.1"/>
    </source>
</evidence>
<feature type="disulfide bond" evidence="3">
    <location>
        <begin position="665"/>
        <end position="674"/>
    </location>
</feature>
<evidence type="ECO:0000256" key="6">
    <source>
        <dbReference type="SAM" id="Phobius"/>
    </source>
</evidence>
<keyword evidence="6" id="KW-0812">Transmembrane</keyword>
<sequence length="1647" mass="178397">MEDDGHIGQTRWQKVHSWGENRNGENGRGEVAFKGSCASGEIVELGWDLGDYIKGVASGLNHAVAYTEGGAAYAWGRNRCGELGTGTFDSVTTPVRILNDVNVVDVAVGAEHTLALASDGRLYAFGCNARGALGIGSGDLGRFSTPQAVTSPETFVAIAAAGAHSVGLTAGGGVYTWGANNQGQLGHGGCIFPGGPGNDPCLNDLHTPTKVRITSTGEVLPPVKLITAGGGEVAGDEHGTKGGHTVVVTTSDVVFAWGDNSAGQLGIRQVYANASDATYGNNTLSYTHNKYDSTTGLYYNRHELPTAIEPHAIVVAAGTEIEISKRGLPAIKQIAAGNAHTVMLLVTGELFTWGDNYYGQLGLGYASRDNTPQKFYISRNYREPQMIDAPKRITKFDYASNETDPITSQLINITVTGIKEENDTMFTKISAGGDVSLALTANEKVFVWGNNADGQLGTCGCGSCALYGAADVQKACTKETVNSSCPCSCGGLGTCVYEAASASNNFKAKNEGKCVDFDGTPACDCSSNAVERTYLNDQGKEEIRYGVQGTIELMDEPILSSLLFEKSFTKVKYASAGGGSIYAVTESVCKDDVNGVVCSGRGKCLPDGSCQCDEGAGGVTCENVCPRATQDDADALRNNGLEEDVTNAVCSNHGTCNAVTAACECDEQFFGPKCSYICARNSNGDVCSGNGTCVFDAAVSQYPYCECDRFQDQGACQARGLQMYPEGWCSFHGGEEFGGFASCYATGAALFDESSRSGTSNSIRKPRAGTGGLTSGGGNALGGGGPSGANGKELELQATTCDELARVIESRKGSREASTLSEALRTFDVVESVLRRNRENLREFFSACFQPVLWRAFSFDGYASEGWFNAAFHGDEKRVREFLSFFSPESSFMRAMRAADADRLVQFAFPLERLPERTQRMLQTESGAAALNRAPPYAGCVKRDSAGKYQVHLGLYDYFIFWLAYFSMRPGGGGRGSVTYGRSTAPSSSPFKSDRGYGASSSGTFLSGQWPTTPLMSRSSSAQVHPYHELLLAHLSYFLPREAASSKTWSKGTNDSTGANSRQGEVFVSILAEFWMPVEEAQSSDVARHASSPFRSFNSMGRVVDAAMRNVGMTPPRSSERTLTRHYSYNPPATEHVNAVSLLVTYLFAELSDRRKENADAMKVIDRARELIQRPLYGFLREAFTQWPTESSTNLSPIVTLWVCYCAPWCAKHPESQLKKSSTRSSSPRALLSSPLKSPLMSSDRGASISAKYDDFLLPSGKGFKFDDDVVDTPGRFSHVRHVLKSIPFYHELMKHFLELCCKRVPLDAEGTAMALRVVLEPLAASPKLLQILQDVEDGYAEFVLDPFKGTLKTMHAREEVAANAESYYPLIRTQLQAWEPDVETPSLGDSLPGTPSATKNSPLSKWHGAAARLMANRESEMDKAKSGSKHLRMFTPETDGLAQVAIALIHRLERDATQVPMTHVLRKHVPRFRTAAFTVFRLERFRDTPYLKSPTAAAYVDADASERRNGWASGRTSAKEMYRGDWIHRPVGANEITLFVRLLVPLSVYLNKKMGLDGVATLKRKLTMADARDAVSESWIAARRVRRENAALEYVIPVLAVIQALTLGMCRKKGITVNLRPLAEYQMLVLIFAFWLLIRFFGALFA</sequence>
<feature type="region of interest" description="Disordered" evidence="5">
    <location>
        <begin position="753"/>
        <end position="789"/>
    </location>
</feature>
<feature type="region of interest" description="Disordered" evidence="5">
    <location>
        <begin position="1383"/>
        <end position="1404"/>
    </location>
</feature>
<dbReference type="Pfam" id="PF25390">
    <property type="entry name" value="WD40_RLD"/>
    <property type="match status" value="1"/>
</dbReference>
<dbReference type="Gene3D" id="2.10.25.10">
    <property type="entry name" value="Laminin"/>
    <property type="match status" value="1"/>
</dbReference>
<organism evidence="8">
    <name type="scientific">Ostreococcus tauri</name>
    <name type="common">Marine green alga</name>
    <dbReference type="NCBI Taxonomy" id="70448"/>
    <lineage>
        <taxon>Eukaryota</taxon>
        <taxon>Viridiplantae</taxon>
        <taxon>Chlorophyta</taxon>
        <taxon>Mamiellophyceae</taxon>
        <taxon>Mamiellales</taxon>
        <taxon>Bathycoccaceae</taxon>
        <taxon>Ostreococcus</taxon>
    </lineage>
</organism>
<keyword evidence="6" id="KW-0472">Membrane</keyword>
<feature type="compositionally biased region" description="Gly residues" evidence="5">
    <location>
        <begin position="769"/>
        <end position="788"/>
    </location>
</feature>
<evidence type="ECO:0000256" key="2">
    <source>
        <dbReference type="ARBA" id="ARBA00023157"/>
    </source>
</evidence>
<feature type="repeat" description="RCC1" evidence="4">
    <location>
        <begin position="172"/>
        <end position="239"/>
    </location>
</feature>
<evidence type="ECO:0000256" key="3">
    <source>
        <dbReference type="PROSITE-ProRule" id="PRU00076"/>
    </source>
</evidence>
<dbReference type="eggNOG" id="ENOG502QSXW">
    <property type="taxonomic scope" value="Eukaryota"/>
</dbReference>
<keyword evidence="6" id="KW-1133">Transmembrane helix</keyword>
<dbReference type="SUPFAM" id="SSF50985">
    <property type="entry name" value="RCC1/BLIP-II"/>
    <property type="match status" value="2"/>
</dbReference>
<feature type="compositionally biased region" description="Low complexity" evidence="5">
    <location>
        <begin position="1219"/>
        <end position="1243"/>
    </location>
</feature>
<feature type="region of interest" description="Disordered" evidence="5">
    <location>
        <begin position="1217"/>
        <end position="1243"/>
    </location>
</feature>
<feature type="repeat" description="RCC1" evidence="4">
    <location>
        <begin position="252"/>
        <end position="347"/>
    </location>
</feature>
<dbReference type="InterPro" id="IPR013111">
    <property type="entry name" value="EGF_extracell"/>
</dbReference>
<dbReference type="InterPro" id="IPR000742">
    <property type="entry name" value="EGF"/>
</dbReference>
<evidence type="ECO:0000259" key="7">
    <source>
        <dbReference type="PROSITE" id="PS50026"/>
    </source>
</evidence>
<dbReference type="PANTHER" id="PTHR31801:SF1">
    <property type="entry name" value="SPHINGOMYELIN PHOSPHODIESTERASE"/>
    <property type="match status" value="1"/>
</dbReference>
<gene>
    <name evidence="8" type="ORF">BE221DRAFT_146899</name>
</gene>
<feature type="repeat" description="RCC1" evidence="4">
    <location>
        <begin position="120"/>
        <end position="171"/>
    </location>
</feature>
<comment type="caution">
    <text evidence="3">Lacks conserved residue(s) required for the propagation of feature annotation.</text>
</comment>
<dbReference type="PROSITE" id="PS50012">
    <property type="entry name" value="RCC1_3"/>
    <property type="match status" value="6"/>
</dbReference>
<name>A0A1Y5I5V5_OSTTA</name>
<dbReference type="EMBL" id="KZ155795">
    <property type="protein sequence ID" value="OUS44950.1"/>
    <property type="molecule type" value="Genomic_DNA"/>
</dbReference>
<accession>A0A1Y5I5V5</accession>
<feature type="transmembrane region" description="Helical" evidence="6">
    <location>
        <begin position="1592"/>
        <end position="1611"/>
    </location>
</feature>
<dbReference type="PANTHER" id="PTHR31801">
    <property type="entry name" value="ALTERED INHERITANCE OF MITOCHONDRIA PROTEIN 24, MITOCHONDRIAL"/>
    <property type="match status" value="1"/>
</dbReference>
<dbReference type="InterPro" id="IPR058923">
    <property type="entry name" value="RCC1-like_dom"/>
</dbReference>
<feature type="domain" description="EGF-like" evidence="7">
    <location>
        <begin position="642"/>
        <end position="675"/>
    </location>
</feature>
<dbReference type="InterPro" id="IPR000408">
    <property type="entry name" value="Reg_chr_condens"/>
</dbReference>
<evidence type="ECO:0000256" key="4">
    <source>
        <dbReference type="PROSITE-ProRule" id="PRU00235"/>
    </source>
</evidence>
<evidence type="ECO:0000256" key="1">
    <source>
        <dbReference type="ARBA" id="ARBA00022737"/>
    </source>
</evidence>
<dbReference type="PRINTS" id="PR00633">
    <property type="entry name" value="RCCNDNSATION"/>
</dbReference>
<dbReference type="PROSITE" id="PS50026">
    <property type="entry name" value="EGF_3"/>
    <property type="match status" value="1"/>
</dbReference>
<dbReference type="InterPro" id="IPR009091">
    <property type="entry name" value="RCC1/BLIP-II"/>
</dbReference>
<feature type="repeat" description="RCC1" evidence="4">
    <location>
        <begin position="348"/>
        <end position="442"/>
    </location>
</feature>
<dbReference type="Pfam" id="PF07974">
    <property type="entry name" value="EGF_2"/>
    <property type="match status" value="1"/>
</dbReference>
<feature type="region of interest" description="Disordered" evidence="5">
    <location>
        <begin position="1"/>
        <end position="25"/>
    </location>
</feature>
<feature type="repeat" description="RCC1" evidence="4">
    <location>
        <begin position="13"/>
        <end position="69"/>
    </location>
</feature>
<reference evidence="8" key="1">
    <citation type="submission" date="2017-04" db="EMBL/GenBank/DDBJ databases">
        <title>Population genomics of picophytoplankton unveils novel chromosome hypervariability.</title>
        <authorList>
            <consortium name="DOE Joint Genome Institute"/>
            <person name="Blanc-Mathieu R."/>
            <person name="Krasovec M."/>
            <person name="Hebrard M."/>
            <person name="Yau S."/>
            <person name="Desgranges E."/>
            <person name="Martin J."/>
            <person name="Schackwitz W."/>
            <person name="Kuo A."/>
            <person name="Salin G."/>
            <person name="Donnadieu C."/>
            <person name="Desdevises Y."/>
            <person name="Sanchez-Ferandin S."/>
            <person name="Moreau H."/>
            <person name="Rivals E."/>
            <person name="Grigoriev I.V."/>
            <person name="Grimsley N."/>
            <person name="Eyre-Walker A."/>
            <person name="Piganeau G."/>
        </authorList>
    </citation>
    <scope>NUCLEOTIDE SEQUENCE [LARGE SCALE GENOMIC DNA]</scope>
    <source>
        <strain evidence="8">RCC 1115</strain>
    </source>
</reference>
<dbReference type="Proteomes" id="UP000195557">
    <property type="component" value="Unassembled WGS sequence"/>
</dbReference>
<evidence type="ECO:0000256" key="5">
    <source>
        <dbReference type="SAM" id="MobiDB-lite"/>
    </source>
</evidence>
<feature type="compositionally biased region" description="Polar residues" evidence="5">
    <location>
        <begin position="1394"/>
        <end position="1404"/>
    </location>
</feature>